<sequence>MPYSLRMVRPTSARFFSSWSDEERLFLRNLLKRYACSKVYLMQKLKTSPNRRSDCGRWPMWAVMANKLRDGLGKDVEPRTLEAFFWYVIARGADQRSVNSRLDLLVLRNVSLSQEETDDSEDSASSDSEQNYSDYSPSEDEGSSTDSEQPRARRRSVARAQPLEPPQASASTQAGKALVALAPRLRADCAIGTALLVAPKVAQWYAQTHHPNVVLCGPIRSSAIPTAPAQTADGRRGPLMIAPVSEAGEGRHAPAREQDLPRVCSEVHELSAAVEELRFEDGQVCTNNEDSGGRTGLCTVRGDDDSFGPPTSTSGESDGGHSLEHSSSPCVSDGHHSDTDSPMDADDESSLVARADKEVQCDLHLTYWHDVLMTEMTLQATAMRRQKAFRDRQLAARNA</sequence>
<keyword evidence="3" id="KW-1185">Reference proteome</keyword>
<evidence type="ECO:0000313" key="3">
    <source>
        <dbReference type="Proteomes" id="UP001321473"/>
    </source>
</evidence>
<comment type="caution">
    <text evidence="2">The sequence shown here is derived from an EMBL/GenBank/DDBJ whole genome shotgun (WGS) entry which is preliminary data.</text>
</comment>
<protein>
    <submittedName>
        <fullName evidence="2">Uncharacterized protein</fullName>
    </submittedName>
</protein>
<name>A0AAQ4EVK1_AMBAM</name>
<organism evidence="2 3">
    <name type="scientific">Amblyomma americanum</name>
    <name type="common">Lone star tick</name>
    <dbReference type="NCBI Taxonomy" id="6943"/>
    <lineage>
        <taxon>Eukaryota</taxon>
        <taxon>Metazoa</taxon>
        <taxon>Ecdysozoa</taxon>
        <taxon>Arthropoda</taxon>
        <taxon>Chelicerata</taxon>
        <taxon>Arachnida</taxon>
        <taxon>Acari</taxon>
        <taxon>Parasitiformes</taxon>
        <taxon>Ixodida</taxon>
        <taxon>Ixodoidea</taxon>
        <taxon>Ixodidae</taxon>
        <taxon>Amblyomminae</taxon>
        <taxon>Amblyomma</taxon>
    </lineage>
</organism>
<feature type="region of interest" description="Disordered" evidence="1">
    <location>
        <begin position="284"/>
        <end position="348"/>
    </location>
</feature>
<reference evidence="2 3" key="1">
    <citation type="journal article" date="2023" name="Arcadia Sci">
        <title>De novo assembly of a long-read Amblyomma americanum tick genome.</title>
        <authorList>
            <person name="Chou S."/>
            <person name="Poskanzer K.E."/>
            <person name="Rollins M."/>
            <person name="Thuy-Boun P.S."/>
        </authorList>
    </citation>
    <scope>NUCLEOTIDE SEQUENCE [LARGE SCALE GENOMIC DNA]</scope>
    <source>
        <strain evidence="2">F_SG_1</strain>
        <tissue evidence="2">Salivary glands</tissue>
    </source>
</reference>
<feature type="region of interest" description="Disordered" evidence="1">
    <location>
        <begin position="115"/>
        <end position="174"/>
    </location>
</feature>
<accession>A0AAQ4EVK1</accession>
<dbReference type="Proteomes" id="UP001321473">
    <property type="component" value="Unassembled WGS sequence"/>
</dbReference>
<evidence type="ECO:0000313" key="2">
    <source>
        <dbReference type="EMBL" id="KAK8778618.1"/>
    </source>
</evidence>
<evidence type="ECO:0000256" key="1">
    <source>
        <dbReference type="SAM" id="MobiDB-lite"/>
    </source>
</evidence>
<proteinExistence type="predicted"/>
<dbReference type="EMBL" id="JARKHS020010550">
    <property type="protein sequence ID" value="KAK8778618.1"/>
    <property type="molecule type" value="Genomic_DNA"/>
</dbReference>
<dbReference type="AlphaFoldDB" id="A0AAQ4EVK1"/>
<feature type="compositionally biased region" description="Acidic residues" evidence="1">
    <location>
        <begin position="115"/>
        <end position="124"/>
    </location>
</feature>
<gene>
    <name evidence="2" type="ORF">V5799_020040</name>
</gene>